<protein>
    <recommendedName>
        <fullName evidence="4">Tat (Twin-arginine translocation) pathway signal sequence</fullName>
    </recommendedName>
</protein>
<gene>
    <name evidence="2" type="ORF">ACFQE6_33780</name>
</gene>
<comment type="caution">
    <text evidence="2">The sequence shown here is derived from an EMBL/GenBank/DDBJ whole genome shotgun (WGS) entry which is preliminary data.</text>
</comment>
<dbReference type="Proteomes" id="UP001596383">
    <property type="component" value="Unassembled WGS sequence"/>
</dbReference>
<proteinExistence type="predicted"/>
<dbReference type="InterPro" id="IPR006311">
    <property type="entry name" value="TAT_signal"/>
</dbReference>
<evidence type="ECO:0000256" key="1">
    <source>
        <dbReference type="SAM" id="MobiDB-lite"/>
    </source>
</evidence>
<evidence type="ECO:0008006" key="4">
    <source>
        <dbReference type="Google" id="ProtNLM"/>
    </source>
</evidence>
<feature type="region of interest" description="Disordered" evidence="1">
    <location>
        <begin position="77"/>
        <end position="104"/>
    </location>
</feature>
<evidence type="ECO:0000313" key="2">
    <source>
        <dbReference type="EMBL" id="MFC6769838.1"/>
    </source>
</evidence>
<accession>A0ABD5SY16</accession>
<feature type="compositionally biased region" description="Polar residues" evidence="1">
    <location>
        <begin position="26"/>
        <end position="35"/>
    </location>
</feature>
<feature type="compositionally biased region" description="Acidic residues" evidence="1">
    <location>
        <begin position="92"/>
        <end position="102"/>
    </location>
</feature>
<sequence length="196" mass="20843">MSNLSTRRGFLALSGTGAATSLAGCSQLDSMGQSNDEGENAVTLSVTPDREKLAEIQTDIDDGNLSDQEARQELEERQLELTKEATTSFEESAGESDISVEESEPKYGLLRVTGPDEAIMDALQNGAVGGIYPGERYQLFVQRQQQQEQQQAMLEEQQQAQNGGNETNGSDPGNVTSGSGSGNETNGSDSGNETAE</sequence>
<dbReference type="AlphaFoldDB" id="A0ABD5SY16"/>
<dbReference type="EMBL" id="JBHSWV010000831">
    <property type="protein sequence ID" value="MFC6769838.1"/>
    <property type="molecule type" value="Genomic_DNA"/>
</dbReference>
<dbReference type="PROSITE" id="PS51257">
    <property type="entry name" value="PROKAR_LIPOPROTEIN"/>
    <property type="match status" value="1"/>
</dbReference>
<organism evidence="2 3">
    <name type="scientific">Natrinema soli</name>
    <dbReference type="NCBI Taxonomy" id="1930624"/>
    <lineage>
        <taxon>Archaea</taxon>
        <taxon>Methanobacteriati</taxon>
        <taxon>Methanobacteriota</taxon>
        <taxon>Stenosarchaea group</taxon>
        <taxon>Halobacteria</taxon>
        <taxon>Halobacteriales</taxon>
        <taxon>Natrialbaceae</taxon>
        <taxon>Natrinema</taxon>
    </lineage>
</organism>
<dbReference type="PROSITE" id="PS51318">
    <property type="entry name" value="TAT"/>
    <property type="match status" value="1"/>
</dbReference>
<dbReference type="RefSeq" id="WP_273742438.1">
    <property type="nucleotide sequence ID" value="NZ_JAQIVI010000831.1"/>
</dbReference>
<name>A0ABD5SY16_9EURY</name>
<reference evidence="2 3" key="1">
    <citation type="journal article" date="2019" name="Int. J. Syst. Evol. Microbiol.">
        <title>The Global Catalogue of Microorganisms (GCM) 10K type strain sequencing project: providing services to taxonomists for standard genome sequencing and annotation.</title>
        <authorList>
            <consortium name="The Broad Institute Genomics Platform"/>
            <consortium name="The Broad Institute Genome Sequencing Center for Infectious Disease"/>
            <person name="Wu L."/>
            <person name="Ma J."/>
        </authorList>
    </citation>
    <scope>NUCLEOTIDE SEQUENCE [LARGE SCALE GENOMIC DNA]</scope>
    <source>
        <strain evidence="2 3">LMG 29247</strain>
    </source>
</reference>
<evidence type="ECO:0000313" key="3">
    <source>
        <dbReference type="Proteomes" id="UP001596383"/>
    </source>
</evidence>
<feature type="region of interest" description="Disordered" evidence="1">
    <location>
        <begin position="142"/>
        <end position="196"/>
    </location>
</feature>
<feature type="region of interest" description="Disordered" evidence="1">
    <location>
        <begin position="26"/>
        <end position="49"/>
    </location>
</feature>
<keyword evidence="3" id="KW-1185">Reference proteome</keyword>